<gene>
    <name evidence="2" type="ORF">I79_016354</name>
</gene>
<feature type="compositionally biased region" description="Polar residues" evidence="1">
    <location>
        <begin position="12"/>
        <end position="29"/>
    </location>
</feature>
<dbReference type="Proteomes" id="UP000001075">
    <property type="component" value="Unassembled WGS sequence"/>
</dbReference>
<name>G3HZ59_CRIGR</name>
<organism evidence="2 3">
    <name type="scientific">Cricetulus griseus</name>
    <name type="common">Chinese hamster</name>
    <name type="synonym">Cricetulus barabensis griseus</name>
    <dbReference type="NCBI Taxonomy" id="10029"/>
    <lineage>
        <taxon>Eukaryota</taxon>
        <taxon>Metazoa</taxon>
        <taxon>Chordata</taxon>
        <taxon>Craniata</taxon>
        <taxon>Vertebrata</taxon>
        <taxon>Euteleostomi</taxon>
        <taxon>Mammalia</taxon>
        <taxon>Eutheria</taxon>
        <taxon>Euarchontoglires</taxon>
        <taxon>Glires</taxon>
        <taxon>Rodentia</taxon>
        <taxon>Myomorpha</taxon>
        <taxon>Muroidea</taxon>
        <taxon>Cricetidae</taxon>
        <taxon>Cricetinae</taxon>
        <taxon>Cricetulus</taxon>
    </lineage>
</organism>
<proteinExistence type="predicted"/>
<evidence type="ECO:0000256" key="1">
    <source>
        <dbReference type="SAM" id="MobiDB-lite"/>
    </source>
</evidence>
<dbReference type="AlphaFoldDB" id="G3HZ59"/>
<dbReference type="EMBL" id="JH000961">
    <property type="protein sequence ID" value="EGV99608.1"/>
    <property type="molecule type" value="Genomic_DNA"/>
</dbReference>
<evidence type="ECO:0000313" key="2">
    <source>
        <dbReference type="EMBL" id="EGV99608.1"/>
    </source>
</evidence>
<evidence type="ECO:0000313" key="3">
    <source>
        <dbReference type="Proteomes" id="UP000001075"/>
    </source>
</evidence>
<reference evidence="3" key="1">
    <citation type="journal article" date="2011" name="Nat. Biotechnol.">
        <title>The genomic sequence of the Chinese hamster ovary (CHO)-K1 cell line.</title>
        <authorList>
            <person name="Xu X."/>
            <person name="Nagarajan H."/>
            <person name="Lewis N.E."/>
            <person name="Pan S."/>
            <person name="Cai Z."/>
            <person name="Liu X."/>
            <person name="Chen W."/>
            <person name="Xie M."/>
            <person name="Wang W."/>
            <person name="Hammond S."/>
            <person name="Andersen M.R."/>
            <person name="Neff N."/>
            <person name="Passarelli B."/>
            <person name="Koh W."/>
            <person name="Fan H.C."/>
            <person name="Wang J."/>
            <person name="Gui Y."/>
            <person name="Lee K.H."/>
            <person name="Betenbaugh M.J."/>
            <person name="Quake S.R."/>
            <person name="Famili I."/>
            <person name="Palsson B.O."/>
            <person name="Wang J."/>
        </authorList>
    </citation>
    <scope>NUCLEOTIDE SEQUENCE [LARGE SCALE GENOMIC DNA]</scope>
    <source>
        <strain evidence="3">CHO K1 cell line</strain>
    </source>
</reference>
<accession>G3HZ59</accession>
<sequence length="168" mass="18427">MCSLYSLTTAVPSTHTSSSSYNGQKTSSPLPKVPLEDNLAVRTVISGPQVSLEFPVTWLLHWGLNDSQRSVLSESSHMPDKGNHSKLLLMPSQILSVERDPFRTWHCQAQQSHQVGSSKSLIEHLLMATYYTAPLPGVCPSLACLGTSEVKSITEHKCHKKHTTAATF</sequence>
<feature type="region of interest" description="Disordered" evidence="1">
    <location>
        <begin position="12"/>
        <end position="33"/>
    </location>
</feature>
<protein>
    <submittedName>
        <fullName evidence="2">Uncharacterized protein</fullName>
    </submittedName>
</protein>
<dbReference type="InParanoid" id="G3HZ59"/>